<dbReference type="InterPro" id="IPR007402">
    <property type="entry name" value="DUF455"/>
</dbReference>
<dbReference type="EMBL" id="SUMF01000037">
    <property type="protein sequence ID" value="TJZ65447.1"/>
    <property type="molecule type" value="Genomic_DNA"/>
</dbReference>
<dbReference type="SUPFAM" id="SSF47240">
    <property type="entry name" value="Ferritin-like"/>
    <property type="match status" value="1"/>
</dbReference>
<name>A0A4U0PCG7_9NEIS</name>
<gene>
    <name evidence="1" type="ORF">FAZ21_18135</name>
</gene>
<dbReference type="PANTHER" id="PTHR42782:SF4">
    <property type="entry name" value="DUF455 DOMAIN-CONTAINING PROTEIN"/>
    <property type="match status" value="1"/>
</dbReference>
<keyword evidence="2" id="KW-1185">Reference proteome</keyword>
<dbReference type="PIRSF" id="PIRSF012318">
    <property type="entry name" value="UCP012318"/>
    <property type="match status" value="1"/>
</dbReference>
<dbReference type="PANTHER" id="PTHR42782">
    <property type="entry name" value="SI:CH73-314G15.3"/>
    <property type="match status" value="1"/>
</dbReference>
<evidence type="ECO:0000313" key="2">
    <source>
        <dbReference type="Proteomes" id="UP000310016"/>
    </source>
</evidence>
<sequence>MALCEMQPELKVMAVDALNDSLPIMPTIAAVRLPVPGRPARPELVAPHALIQRNLSTPAGRAALLHAIAHIEFNAINLALDAIYRFDDMPLAYYRDWVQVAREEALHFTLVVAQLARYGYGYGDFPAHNGLWDMALRTDHDVMARMALVPRILEARGLDVTPGIRAKLAQQGDTAACEVLDVILRDEIGHVRIGNRWYRHCCEARGLDPVATFVQLLRDTATPTFKGPLNHAARREAGFTDEELLLIASLND</sequence>
<protein>
    <submittedName>
        <fullName evidence="1">Ferritin-like domain-containing protein</fullName>
    </submittedName>
</protein>
<dbReference type="InterPro" id="IPR009078">
    <property type="entry name" value="Ferritin-like_SF"/>
</dbReference>
<accession>A0A4U0PCG7</accession>
<dbReference type="Pfam" id="PF04305">
    <property type="entry name" value="DUF455"/>
    <property type="match status" value="1"/>
</dbReference>
<reference evidence="1 2" key="1">
    <citation type="submission" date="2019-04" db="EMBL/GenBank/DDBJ databases">
        <title>Chitiniphilus eburnea sp. nov., a novel chitinolytic bacterium isolated from aquaculture sludge.</title>
        <authorList>
            <person name="Sheng M."/>
        </authorList>
    </citation>
    <scope>NUCLEOTIDE SEQUENCE [LARGE SCALE GENOMIC DNA]</scope>
    <source>
        <strain evidence="1 2">HX-2-15</strain>
    </source>
</reference>
<proteinExistence type="predicted"/>
<dbReference type="OrthoDB" id="9778629at2"/>
<dbReference type="Proteomes" id="UP000310016">
    <property type="component" value="Unassembled WGS sequence"/>
</dbReference>
<comment type="caution">
    <text evidence="1">The sequence shown here is derived from an EMBL/GenBank/DDBJ whole genome shotgun (WGS) entry which is preliminary data.</text>
</comment>
<dbReference type="InterPro" id="IPR011197">
    <property type="entry name" value="UCP012318"/>
</dbReference>
<dbReference type="AlphaFoldDB" id="A0A4U0PCG7"/>
<dbReference type="CDD" id="cd00657">
    <property type="entry name" value="Ferritin_like"/>
    <property type="match status" value="1"/>
</dbReference>
<evidence type="ECO:0000313" key="1">
    <source>
        <dbReference type="EMBL" id="TJZ65447.1"/>
    </source>
</evidence>
<organism evidence="1 2">
    <name type="scientific">Chitiniphilus eburneus</name>
    <dbReference type="NCBI Taxonomy" id="2571148"/>
    <lineage>
        <taxon>Bacteria</taxon>
        <taxon>Pseudomonadati</taxon>
        <taxon>Pseudomonadota</taxon>
        <taxon>Betaproteobacteria</taxon>
        <taxon>Neisseriales</taxon>
        <taxon>Chitinibacteraceae</taxon>
        <taxon>Chitiniphilus</taxon>
    </lineage>
</organism>